<dbReference type="Pfam" id="PF16793">
    <property type="entry name" value="RepB_primase"/>
    <property type="match status" value="1"/>
</dbReference>
<evidence type="ECO:0000256" key="1">
    <source>
        <dbReference type="SAM" id="MobiDB-lite"/>
    </source>
</evidence>
<evidence type="ECO:0000313" key="6">
    <source>
        <dbReference type="Proteomes" id="UP000199579"/>
    </source>
</evidence>
<dbReference type="EMBL" id="FOSX01000066">
    <property type="protein sequence ID" value="SFL16633.1"/>
    <property type="molecule type" value="Genomic_DNA"/>
</dbReference>
<organism evidence="4 6">
    <name type="scientific">Azotobacter beijerinckii</name>
    <dbReference type="NCBI Taxonomy" id="170623"/>
    <lineage>
        <taxon>Bacteria</taxon>
        <taxon>Pseudomonadati</taxon>
        <taxon>Pseudomonadota</taxon>
        <taxon>Gammaproteobacteria</taxon>
        <taxon>Pseudomonadales</taxon>
        <taxon>Pseudomonadaceae</taxon>
        <taxon>Azotobacter</taxon>
    </lineage>
</organism>
<dbReference type="Pfam" id="PF13148">
    <property type="entry name" value="DUF3987"/>
    <property type="match status" value="1"/>
</dbReference>
<evidence type="ECO:0000313" key="4">
    <source>
        <dbReference type="EMBL" id="SFL16633.1"/>
    </source>
</evidence>
<dbReference type="InterPro" id="IPR039459">
    <property type="entry name" value="RepB-like_DNA_primase_dom"/>
</dbReference>
<feature type="domain" description="RepB-like DNA primase" evidence="2">
    <location>
        <begin position="72"/>
        <end position="186"/>
    </location>
</feature>
<dbReference type="InterPro" id="IPR025048">
    <property type="entry name" value="DUF3987"/>
</dbReference>
<dbReference type="RefSeq" id="WP_090942056.1">
    <property type="nucleotide sequence ID" value="NZ_FOKJ01000069.1"/>
</dbReference>
<proteinExistence type="predicted"/>
<reference evidence="3 5" key="2">
    <citation type="submission" date="2016-10" db="EMBL/GenBank/DDBJ databases">
        <authorList>
            <person name="Varghese N."/>
            <person name="Submissions S."/>
        </authorList>
    </citation>
    <scope>NUCLEOTIDE SEQUENCE [LARGE SCALE GENOMIC DNA]</scope>
    <source>
        <strain evidence="3 5">DSM 282</strain>
    </source>
</reference>
<dbReference type="AlphaFoldDB" id="A0A1I4FGR1"/>
<keyword evidence="5" id="KW-1185">Reference proteome</keyword>
<name>A0A1I4FGR1_9GAMM</name>
<dbReference type="Proteomes" id="UP000198861">
    <property type="component" value="Unassembled WGS sequence"/>
</dbReference>
<protein>
    <submittedName>
        <fullName evidence="4">RepB DNA-primase</fullName>
    </submittedName>
</protein>
<dbReference type="EMBL" id="FOKJ01000069">
    <property type="protein sequence ID" value="SFB52019.1"/>
    <property type="molecule type" value="Genomic_DNA"/>
</dbReference>
<evidence type="ECO:0000313" key="3">
    <source>
        <dbReference type="EMBL" id="SFB52019.1"/>
    </source>
</evidence>
<feature type="region of interest" description="Disordered" evidence="1">
    <location>
        <begin position="194"/>
        <end position="216"/>
    </location>
</feature>
<gene>
    <name evidence="3" type="ORF">SAMN04244571_03463</name>
    <name evidence="4" type="ORF">SAMN04244574_03368</name>
</gene>
<reference evidence="4 6" key="1">
    <citation type="submission" date="2016-10" db="EMBL/GenBank/DDBJ databases">
        <authorList>
            <person name="de Groot N.N."/>
        </authorList>
    </citation>
    <scope>NUCLEOTIDE SEQUENCE [LARGE SCALE GENOMIC DNA]</scope>
    <source>
        <strain evidence="4 6">DSM 381</strain>
    </source>
</reference>
<dbReference type="Gene3D" id="3.30.70.1790">
    <property type="entry name" value="RepB DNA-primase, N-terminal domain"/>
    <property type="match status" value="1"/>
</dbReference>
<accession>A0A1I4FGR1</accession>
<sequence>MNAAIHLPPAETARFLYAIDPTAAAWTFQTFDDSPAKRRELARTLHGTLAEHAAELARLNAAGAGVFITPNETNGTGRKAENISRVRAAWADFDNPALGTLERLRADPLPPSIIVESSPGKLHAYWLADGVELGEFKPLQQAIARAWESDPAVCDLPRVMRLPGFMHRKGEPQPVKVLDAKGRRYSRDELLGRYPLAPTPAPAPTPGQQAPAPSFTDKTSPYGTAALASACETITAAVEGTRNTTLNSEAFGIFQLVAGKEITVEEAWCALEGAAERAGLEAEEIAATLHSAFTSGLAKPRTAGADPARAFAEQAALPPGASTEPTGEVVMQAPRPLVPDEPTPSAAYPVEALPPVMRNAALAIADHVQAPLALAAQCVIGAAVHLAQTRINAPHIHNPDGMPSSLFMLTLADSGDRKSECRRLAFRVVDDAEREAHAKHRAACAQIEADAGALKGKAKAEYLDNHPMPADPRTQFTDATFEPIAGAMIRGMAAASWDTDEGGQMLGGASLKADTRVATLGGLVKAFDSGTFERTRSRSNEEGSGAAYNRRLSIHLLAQPVSVAEALGDPLLRGQGFLPRFLFAAPVSLAGTRLLTAEQMGRKSWADPRLQTYWERCRDIHASPECIDRDTSEVRPPVLALTTEGEAEWLACYNDVEGEQGSLGQYAGLRPFAGRAGELVRRVAAVLAFFTGRSLIDGEAMRNACAIVRHSLEEWLRYTDRAAVDPDKHRAAALLEWLRDPKRANDWREFHRDKLGKSGPAATRSAKPRDKLLAILVEHGHLTTIDGKQFRLVHPADSADSAESQ</sequence>
<evidence type="ECO:0000259" key="2">
    <source>
        <dbReference type="Pfam" id="PF16793"/>
    </source>
</evidence>
<evidence type="ECO:0000313" key="5">
    <source>
        <dbReference type="Proteomes" id="UP000198861"/>
    </source>
</evidence>
<dbReference type="Proteomes" id="UP000199579">
    <property type="component" value="Unassembled WGS sequence"/>
</dbReference>